<dbReference type="AlphaFoldDB" id="A0AAD7DSN3"/>
<dbReference type="PROSITE" id="PS50097">
    <property type="entry name" value="BTB"/>
    <property type="match status" value="1"/>
</dbReference>
<keyword evidence="3" id="KW-1185">Reference proteome</keyword>
<dbReference type="Pfam" id="PF00651">
    <property type="entry name" value="BTB"/>
    <property type="match status" value="1"/>
</dbReference>
<organism evidence="2 3">
    <name type="scientific">Mycena metata</name>
    <dbReference type="NCBI Taxonomy" id="1033252"/>
    <lineage>
        <taxon>Eukaryota</taxon>
        <taxon>Fungi</taxon>
        <taxon>Dikarya</taxon>
        <taxon>Basidiomycota</taxon>
        <taxon>Agaricomycotina</taxon>
        <taxon>Agaricomycetes</taxon>
        <taxon>Agaricomycetidae</taxon>
        <taxon>Agaricales</taxon>
        <taxon>Marasmiineae</taxon>
        <taxon>Mycenaceae</taxon>
        <taxon>Mycena</taxon>
    </lineage>
</organism>
<feature type="domain" description="BTB" evidence="1">
    <location>
        <begin position="32"/>
        <end position="107"/>
    </location>
</feature>
<dbReference type="Gene3D" id="3.30.710.10">
    <property type="entry name" value="Potassium Channel Kv1.1, Chain A"/>
    <property type="match status" value="1"/>
</dbReference>
<proteinExistence type="predicted"/>
<gene>
    <name evidence="2" type="ORF">B0H16DRAFT_1396489</name>
</gene>
<evidence type="ECO:0000313" key="2">
    <source>
        <dbReference type="EMBL" id="KAJ7698472.1"/>
    </source>
</evidence>
<comment type="caution">
    <text evidence="2">The sequence shown here is derived from an EMBL/GenBank/DDBJ whole genome shotgun (WGS) entry which is preliminary data.</text>
</comment>
<reference evidence="2" key="1">
    <citation type="submission" date="2023-03" db="EMBL/GenBank/DDBJ databases">
        <title>Massive genome expansion in bonnet fungi (Mycena s.s.) driven by repeated elements and novel gene families across ecological guilds.</title>
        <authorList>
            <consortium name="Lawrence Berkeley National Laboratory"/>
            <person name="Harder C.B."/>
            <person name="Miyauchi S."/>
            <person name="Viragh M."/>
            <person name="Kuo A."/>
            <person name="Thoen E."/>
            <person name="Andreopoulos B."/>
            <person name="Lu D."/>
            <person name="Skrede I."/>
            <person name="Drula E."/>
            <person name="Henrissat B."/>
            <person name="Morin E."/>
            <person name="Kohler A."/>
            <person name="Barry K."/>
            <person name="LaButti K."/>
            <person name="Morin E."/>
            <person name="Salamov A."/>
            <person name="Lipzen A."/>
            <person name="Mereny Z."/>
            <person name="Hegedus B."/>
            <person name="Baldrian P."/>
            <person name="Stursova M."/>
            <person name="Weitz H."/>
            <person name="Taylor A."/>
            <person name="Grigoriev I.V."/>
            <person name="Nagy L.G."/>
            <person name="Martin F."/>
            <person name="Kauserud H."/>
        </authorList>
    </citation>
    <scope>NUCLEOTIDE SEQUENCE</scope>
    <source>
        <strain evidence="2">CBHHK182m</strain>
    </source>
</reference>
<dbReference type="SMART" id="SM00225">
    <property type="entry name" value="BTB"/>
    <property type="match status" value="1"/>
</dbReference>
<dbReference type="Proteomes" id="UP001215598">
    <property type="component" value="Unassembled WGS sequence"/>
</dbReference>
<protein>
    <recommendedName>
        <fullName evidence="1">BTB domain-containing protein</fullName>
    </recommendedName>
</protein>
<dbReference type="EMBL" id="JARKIB010000589">
    <property type="protein sequence ID" value="KAJ7698472.1"/>
    <property type="molecule type" value="Genomic_DNA"/>
</dbReference>
<dbReference type="CDD" id="cd18186">
    <property type="entry name" value="BTB_POZ_ZBTB_KLHL-like"/>
    <property type="match status" value="1"/>
</dbReference>
<sequence>MDVPLAKRRRIDESDATQAPVTRSAEYWFDDGNIILQIESTQFRVAKSVLSMHSSVFRDMFSLPPFPADPDEPTVEGCPVVVLPGDTARDWVFLLGAIYPPGFSVEVPRLEVIAGILRLSKKYDLPIFRKDCLHRLETEFPSTLEGFDNMDNWKCVSAEENVYVFLISLAREIGLYSMLPLLYCIAMTVETDIYMPKILNPNDTDFTASDRLACLMGYTNLLKLQASTTMVWLNLNEHHIPSPACRQSSACVTAVEELILEMSDIRPPELWIIDDWIRDWDKSGMCKPCLKKAKELYEAGRKTCWAQLPEAFGLPDWKELKSMDFE</sequence>
<accession>A0AAD7DSN3</accession>
<evidence type="ECO:0000259" key="1">
    <source>
        <dbReference type="PROSITE" id="PS50097"/>
    </source>
</evidence>
<dbReference type="SUPFAM" id="SSF54695">
    <property type="entry name" value="POZ domain"/>
    <property type="match status" value="1"/>
</dbReference>
<evidence type="ECO:0000313" key="3">
    <source>
        <dbReference type="Proteomes" id="UP001215598"/>
    </source>
</evidence>
<dbReference type="InterPro" id="IPR011333">
    <property type="entry name" value="SKP1/BTB/POZ_sf"/>
</dbReference>
<dbReference type="InterPro" id="IPR000210">
    <property type="entry name" value="BTB/POZ_dom"/>
</dbReference>
<name>A0AAD7DSN3_9AGAR</name>